<dbReference type="InterPro" id="IPR048711">
    <property type="entry name" value="WHD_Rv2258c"/>
</dbReference>
<dbReference type="InterPro" id="IPR036388">
    <property type="entry name" value="WH-like_DNA-bd_sf"/>
</dbReference>
<protein>
    <submittedName>
        <fullName evidence="4">Trans-aconitate 2-methyltransferase</fullName>
    </submittedName>
</protein>
<dbReference type="InterPro" id="IPR025714">
    <property type="entry name" value="Methyltranfer_dom"/>
</dbReference>
<evidence type="ECO:0000259" key="2">
    <source>
        <dbReference type="Pfam" id="PF13847"/>
    </source>
</evidence>
<evidence type="ECO:0000259" key="3">
    <source>
        <dbReference type="Pfam" id="PF21320"/>
    </source>
</evidence>
<organism evidence="4 5">
    <name type="scientific">Nocardioides eburneus</name>
    <dbReference type="NCBI Taxonomy" id="3231482"/>
    <lineage>
        <taxon>Bacteria</taxon>
        <taxon>Bacillati</taxon>
        <taxon>Actinomycetota</taxon>
        <taxon>Actinomycetes</taxon>
        <taxon>Propionibacteriales</taxon>
        <taxon>Nocardioidaceae</taxon>
        <taxon>Nocardioides</taxon>
    </lineage>
</organism>
<keyword evidence="5" id="KW-1185">Reference proteome</keyword>
<feature type="compositionally biased region" description="Low complexity" evidence="1">
    <location>
        <begin position="24"/>
        <end position="45"/>
    </location>
</feature>
<evidence type="ECO:0000256" key="1">
    <source>
        <dbReference type="SAM" id="MobiDB-lite"/>
    </source>
</evidence>
<name>A0ABV3SVX2_9ACTN</name>
<feature type="domain" description="S-adenosylmethionine-dependent methyltransferase Rv2258c-like winged HTH" evidence="3">
    <location>
        <begin position="73"/>
        <end position="139"/>
    </location>
</feature>
<dbReference type="EMBL" id="JBFPJR010000007">
    <property type="protein sequence ID" value="MEX0427081.1"/>
    <property type="molecule type" value="Genomic_DNA"/>
</dbReference>
<dbReference type="SUPFAM" id="SSF46785">
    <property type="entry name" value="Winged helix' DNA-binding domain"/>
    <property type="match status" value="1"/>
</dbReference>
<feature type="region of interest" description="Disordered" evidence="1">
    <location>
        <begin position="1"/>
        <end position="47"/>
    </location>
</feature>
<dbReference type="SUPFAM" id="SSF53335">
    <property type="entry name" value="S-adenosyl-L-methionine-dependent methyltransferases"/>
    <property type="match status" value="1"/>
</dbReference>
<evidence type="ECO:0000313" key="5">
    <source>
        <dbReference type="Proteomes" id="UP001556631"/>
    </source>
</evidence>
<dbReference type="Gene3D" id="1.10.10.10">
    <property type="entry name" value="Winged helix-like DNA-binding domain superfamily/Winged helix DNA-binding domain"/>
    <property type="match status" value="1"/>
</dbReference>
<gene>
    <name evidence="4" type="ORF">AB3X52_05560</name>
</gene>
<dbReference type="InterPro" id="IPR036390">
    <property type="entry name" value="WH_DNA-bd_sf"/>
</dbReference>
<dbReference type="Gene3D" id="3.40.50.150">
    <property type="entry name" value="Vaccinia Virus protein VP39"/>
    <property type="match status" value="1"/>
</dbReference>
<comment type="caution">
    <text evidence="4">The sequence shown here is derived from an EMBL/GenBank/DDBJ whole genome shotgun (WGS) entry which is preliminary data.</text>
</comment>
<dbReference type="InterPro" id="IPR029063">
    <property type="entry name" value="SAM-dependent_MTases_sf"/>
</dbReference>
<accession>A0ABV3SVX2</accession>
<dbReference type="CDD" id="cd02440">
    <property type="entry name" value="AdoMet_MTases"/>
    <property type="match status" value="1"/>
</dbReference>
<dbReference type="RefSeq" id="WP_367992119.1">
    <property type="nucleotide sequence ID" value="NZ_JBFPJR010000007.1"/>
</dbReference>
<dbReference type="InterPro" id="IPR053173">
    <property type="entry name" value="SAM-binding_MTase"/>
</dbReference>
<sequence>MGTAMDPAVGTARDPGTETTVDMAVPPTATQAPAPEATEAPSAPADTFDEDRFNEFLHHFVVDLGATIGAGGIVVGDRLGLYRALAGEPKSPDQLASLTGTAVRYVEEWLRGQAAGGYVQYDPESKNYSLTPEQAFALTNPDGPVFLPGAFELALGALRAAPRLVEAFRTGDGIGWHEHDKDIFSGTERFFRPGYSANLMSSWLPSLDDVEAKLRAGGAVADVGCGLGASTILMAQAFPAATFAGSDYHEGSIETARQHAAEQGLGDRVTFEVAGAGSFHGGPYDLVTTFDCLHDMGDPDAAAAHVQERLADDGTWMIVEPFAGDTVEDNLNPVGRVYYSFSAFLCVPNAVSQGAHRTLGAQAGEAAIRSVTESAGFTRFRRAAETPFNLVYEVRP</sequence>
<proteinExistence type="predicted"/>
<dbReference type="Proteomes" id="UP001556631">
    <property type="component" value="Unassembled WGS sequence"/>
</dbReference>
<dbReference type="Pfam" id="PF13847">
    <property type="entry name" value="Methyltransf_31"/>
    <property type="match status" value="1"/>
</dbReference>
<dbReference type="Pfam" id="PF21320">
    <property type="entry name" value="WHD_Rv2258c"/>
    <property type="match status" value="1"/>
</dbReference>
<evidence type="ECO:0000313" key="4">
    <source>
        <dbReference type="EMBL" id="MEX0427081.1"/>
    </source>
</evidence>
<dbReference type="PANTHER" id="PTHR45128">
    <property type="entry name" value="METHYLTRANSFERASE TYPE 11"/>
    <property type="match status" value="1"/>
</dbReference>
<dbReference type="PANTHER" id="PTHR45128:SF2">
    <property type="entry name" value="METHYLTRANSFERASE DOMAIN-CONTAINING PROTEIN"/>
    <property type="match status" value="1"/>
</dbReference>
<feature type="domain" description="Methyltransferase" evidence="2">
    <location>
        <begin position="216"/>
        <end position="322"/>
    </location>
</feature>
<reference evidence="4 5" key="1">
    <citation type="submission" date="2024-07" db="EMBL/GenBank/DDBJ databases">
        <authorList>
            <person name="Lee S."/>
            <person name="Kang M."/>
        </authorList>
    </citation>
    <scope>NUCLEOTIDE SEQUENCE [LARGE SCALE GENOMIC DNA]</scope>
    <source>
        <strain evidence="4 5">DS6</strain>
    </source>
</reference>